<reference evidence="2 3" key="1">
    <citation type="submission" date="2024-06" db="EMBL/GenBank/DDBJ databases">
        <title>Complete genome of Phlyctema vagabunda strain 19-DSS-EL-015.</title>
        <authorList>
            <person name="Fiorenzani C."/>
        </authorList>
    </citation>
    <scope>NUCLEOTIDE SEQUENCE [LARGE SCALE GENOMIC DNA]</scope>
    <source>
        <strain evidence="2 3">19-DSS-EL-015</strain>
    </source>
</reference>
<keyword evidence="3" id="KW-1185">Reference proteome</keyword>
<dbReference type="Pfam" id="PF03928">
    <property type="entry name" value="HbpS-like"/>
    <property type="match status" value="1"/>
</dbReference>
<dbReference type="Gene3D" id="3.30.450.150">
    <property type="entry name" value="Haem-degrading domain"/>
    <property type="match status" value="1"/>
</dbReference>
<organism evidence="2 3">
    <name type="scientific">Phlyctema vagabunda</name>
    <dbReference type="NCBI Taxonomy" id="108571"/>
    <lineage>
        <taxon>Eukaryota</taxon>
        <taxon>Fungi</taxon>
        <taxon>Dikarya</taxon>
        <taxon>Ascomycota</taxon>
        <taxon>Pezizomycotina</taxon>
        <taxon>Leotiomycetes</taxon>
        <taxon>Helotiales</taxon>
        <taxon>Dermateaceae</taxon>
        <taxon>Phlyctema</taxon>
    </lineage>
</organism>
<evidence type="ECO:0000313" key="3">
    <source>
        <dbReference type="Proteomes" id="UP001629113"/>
    </source>
</evidence>
<dbReference type="InterPro" id="IPR010371">
    <property type="entry name" value="YBR137W-like"/>
</dbReference>
<sequence length="393" mass="42830">MSSSSLCGLRLKPSRRRTNSLIHFAVEHALTPMSTQSSYDSDIDYSRRSLNLDWAPAREDQLSVIVEVLDAETRKTPGNDLDEWTWPYPPPPAPPPSRVSHLKAHSGALQKVDENSLGFPLPPNISAFPIVSRERFTSSPTTAKPLPKQRRITQAGERPALVRREAAGLGSSMEFRGDSSTRLGKTRDRKNSIETPMPVTPTSSRGGGGVGGGGGGGRELATPNSISTPIRPFEVPPRDLDVLTRIDNALIFEQFTTNDAWTLGSALRQRLMPLPSPAVINISLANANQVLFHASTHPGIMPDSASWVARTRNTVLRWGVSSWYMSCKFAGDERAFANRYGLGERVAEYAIAGGGVPIRVRGVEGVVAVVVVNGLQEDENHAVIVECIKELYY</sequence>
<comment type="caution">
    <text evidence="2">The sequence shown here is derived from an EMBL/GenBank/DDBJ whole genome shotgun (WGS) entry which is preliminary data.</text>
</comment>
<gene>
    <name evidence="2" type="ORF">PVAG01_06903</name>
</gene>
<name>A0ABR4PHE2_9HELO</name>
<accession>A0ABR4PHE2</accession>
<protein>
    <submittedName>
        <fullName evidence="2">Duf967 domain protein</fullName>
    </submittedName>
</protein>
<dbReference type="Proteomes" id="UP001629113">
    <property type="component" value="Unassembled WGS sequence"/>
</dbReference>
<proteinExistence type="predicted"/>
<evidence type="ECO:0000256" key="1">
    <source>
        <dbReference type="SAM" id="MobiDB-lite"/>
    </source>
</evidence>
<feature type="compositionally biased region" description="Basic and acidic residues" evidence="1">
    <location>
        <begin position="175"/>
        <end position="192"/>
    </location>
</feature>
<dbReference type="EMBL" id="JBFCZG010000005">
    <property type="protein sequence ID" value="KAL3422747.1"/>
    <property type="molecule type" value="Genomic_DNA"/>
</dbReference>
<evidence type="ECO:0000313" key="2">
    <source>
        <dbReference type="EMBL" id="KAL3422747.1"/>
    </source>
</evidence>
<dbReference type="InterPro" id="IPR038084">
    <property type="entry name" value="PduO/GlcC-like_sf"/>
</dbReference>
<feature type="compositionally biased region" description="Gly residues" evidence="1">
    <location>
        <begin position="205"/>
        <end position="218"/>
    </location>
</feature>
<dbReference type="SUPFAM" id="SSF143744">
    <property type="entry name" value="GlcG-like"/>
    <property type="match status" value="1"/>
</dbReference>
<dbReference type="InterPro" id="IPR005624">
    <property type="entry name" value="PduO/GlcC-like"/>
</dbReference>
<dbReference type="PANTHER" id="PTHR28255:SF1">
    <property type="entry name" value="UPF0303 PROTEIN YBR137W"/>
    <property type="match status" value="1"/>
</dbReference>
<feature type="region of interest" description="Disordered" evidence="1">
    <location>
        <begin position="137"/>
        <end position="233"/>
    </location>
</feature>
<dbReference type="PANTHER" id="PTHR28255">
    <property type="match status" value="1"/>
</dbReference>